<proteinExistence type="predicted"/>
<evidence type="ECO:0000313" key="2">
    <source>
        <dbReference type="Proteomes" id="UP000299102"/>
    </source>
</evidence>
<keyword evidence="2" id="KW-1185">Reference proteome</keyword>
<organism evidence="1 2">
    <name type="scientific">Eumeta variegata</name>
    <name type="common">Bagworm moth</name>
    <name type="synonym">Eumeta japonica</name>
    <dbReference type="NCBI Taxonomy" id="151549"/>
    <lineage>
        <taxon>Eukaryota</taxon>
        <taxon>Metazoa</taxon>
        <taxon>Ecdysozoa</taxon>
        <taxon>Arthropoda</taxon>
        <taxon>Hexapoda</taxon>
        <taxon>Insecta</taxon>
        <taxon>Pterygota</taxon>
        <taxon>Neoptera</taxon>
        <taxon>Endopterygota</taxon>
        <taxon>Lepidoptera</taxon>
        <taxon>Glossata</taxon>
        <taxon>Ditrysia</taxon>
        <taxon>Tineoidea</taxon>
        <taxon>Psychidae</taxon>
        <taxon>Oiketicinae</taxon>
        <taxon>Eumeta</taxon>
    </lineage>
</organism>
<evidence type="ECO:0008006" key="3">
    <source>
        <dbReference type="Google" id="ProtNLM"/>
    </source>
</evidence>
<dbReference type="OrthoDB" id="8123886at2759"/>
<name>A0A4C1YFK5_EUMVA</name>
<dbReference type="EMBL" id="BGZK01001224">
    <property type="protein sequence ID" value="GBP74838.1"/>
    <property type="molecule type" value="Genomic_DNA"/>
</dbReference>
<reference evidence="1 2" key="1">
    <citation type="journal article" date="2019" name="Commun. Biol.">
        <title>The bagworm genome reveals a unique fibroin gene that provides high tensile strength.</title>
        <authorList>
            <person name="Kono N."/>
            <person name="Nakamura H."/>
            <person name="Ohtoshi R."/>
            <person name="Tomita M."/>
            <person name="Numata K."/>
            <person name="Arakawa K."/>
        </authorList>
    </citation>
    <scope>NUCLEOTIDE SEQUENCE [LARGE SCALE GENOMIC DNA]</scope>
</reference>
<dbReference type="Proteomes" id="UP000299102">
    <property type="component" value="Unassembled WGS sequence"/>
</dbReference>
<accession>A0A4C1YFK5</accession>
<protein>
    <recommendedName>
        <fullName evidence="3">Reverse transcriptase domain-containing protein</fullName>
    </recommendedName>
</protein>
<sequence>MKNTYTIQSQYSKNSTKKKSVPFRVEKGVRQGDPLLPKLFFAVLESIFRRLNWEHFGINVDGVLLSNLRFVNDIVLLARTLEDVRKIVKWSYPINVPFPDSVINVSGHSSKNCSNQARRVTYLGDHGTVQCTRDKDTDGLPACVLCKSSHTANYLGCPSASKRAPVPQKNSLPSAIVVPRRPPSCVYFDAELRPHSGGTPQRSASSNQRQSSAANGLKQLMLIISIMDTNELAILAKKYRPAVSSIEKSINRVVHRICTSHRFDSFLVLGSDLDFDYGSALYNSNRPALDSDAHAVLNSDHL</sequence>
<dbReference type="AlphaFoldDB" id="A0A4C1YFK5"/>
<gene>
    <name evidence="1" type="ORF">EVAR_55108_1</name>
</gene>
<evidence type="ECO:0000313" key="1">
    <source>
        <dbReference type="EMBL" id="GBP74838.1"/>
    </source>
</evidence>
<comment type="caution">
    <text evidence="1">The sequence shown here is derived from an EMBL/GenBank/DDBJ whole genome shotgun (WGS) entry which is preliminary data.</text>
</comment>